<dbReference type="HAMAP" id="MF_00181">
    <property type="entry name" value="Cytosol_peptidase_M17"/>
    <property type="match status" value="1"/>
</dbReference>
<dbReference type="SUPFAM" id="SSF52949">
    <property type="entry name" value="Macro domain-like"/>
    <property type="match status" value="1"/>
</dbReference>
<feature type="binding site" evidence="8">
    <location>
        <position position="257"/>
    </location>
    <ligand>
        <name>Mn(2+)</name>
        <dbReference type="ChEBI" id="CHEBI:29035"/>
        <label>2</label>
    </ligand>
</feature>
<keyword evidence="5 8" id="KW-0645">Protease</keyword>
<comment type="function">
    <text evidence="8">Presumably involved in the processing and regular turnover of intracellular proteins. Catalyzes the removal of unsubstituted N-terminal amino acids from various peptides.</text>
</comment>
<feature type="binding site" evidence="8">
    <location>
        <position position="336"/>
    </location>
    <ligand>
        <name>Mn(2+)</name>
        <dbReference type="ChEBI" id="CHEBI:29035"/>
        <label>2</label>
    </ligand>
</feature>
<name>A0A5C5UUJ0_9BACT</name>
<dbReference type="InterPro" id="IPR043472">
    <property type="entry name" value="Macro_dom-like"/>
</dbReference>
<feature type="binding site" evidence="8">
    <location>
        <position position="252"/>
    </location>
    <ligand>
        <name>Mn(2+)</name>
        <dbReference type="ChEBI" id="CHEBI:29035"/>
        <label>2</label>
    </ligand>
</feature>
<evidence type="ECO:0000313" key="10">
    <source>
        <dbReference type="EMBL" id="TWT30094.1"/>
    </source>
</evidence>
<proteinExistence type="inferred from homology"/>
<dbReference type="InterPro" id="IPR008283">
    <property type="entry name" value="Peptidase_M17_N"/>
</dbReference>
<feature type="domain" description="Cytosol aminopeptidase" evidence="9">
    <location>
        <begin position="332"/>
        <end position="339"/>
    </location>
</feature>
<dbReference type="OrthoDB" id="9809354at2"/>
<reference evidence="10 11" key="1">
    <citation type="submission" date="2019-02" db="EMBL/GenBank/DDBJ databases">
        <title>Deep-cultivation of Planctomycetes and their phenomic and genomic characterization uncovers novel biology.</title>
        <authorList>
            <person name="Wiegand S."/>
            <person name="Jogler M."/>
            <person name="Boedeker C."/>
            <person name="Pinto D."/>
            <person name="Vollmers J."/>
            <person name="Rivas-Marin E."/>
            <person name="Kohn T."/>
            <person name="Peeters S.H."/>
            <person name="Heuer A."/>
            <person name="Rast P."/>
            <person name="Oberbeckmann S."/>
            <person name="Bunk B."/>
            <person name="Jeske O."/>
            <person name="Meyerdierks A."/>
            <person name="Storesund J.E."/>
            <person name="Kallscheuer N."/>
            <person name="Luecker S."/>
            <person name="Lage O.M."/>
            <person name="Pohl T."/>
            <person name="Merkel B.J."/>
            <person name="Hornburger P."/>
            <person name="Mueller R.-W."/>
            <person name="Bruemmer F."/>
            <person name="Labrenz M."/>
            <person name="Spormann A.M."/>
            <person name="Op Den Camp H."/>
            <person name="Overmann J."/>
            <person name="Amann R."/>
            <person name="Jetten M.S.M."/>
            <person name="Mascher T."/>
            <person name="Medema M.H."/>
            <person name="Devos D.P."/>
            <person name="Kaster A.-K."/>
            <person name="Ovreas L."/>
            <person name="Rohde M."/>
            <person name="Galperin M.Y."/>
            <person name="Jogler C."/>
        </authorList>
    </citation>
    <scope>NUCLEOTIDE SEQUENCE [LARGE SCALE GENOMIC DNA]</scope>
    <source>
        <strain evidence="10 11">Enr8</strain>
    </source>
</reference>
<evidence type="ECO:0000259" key="9">
    <source>
        <dbReference type="PROSITE" id="PS00631"/>
    </source>
</evidence>
<evidence type="ECO:0000256" key="1">
    <source>
        <dbReference type="ARBA" id="ARBA00000135"/>
    </source>
</evidence>
<dbReference type="RefSeq" id="WP_146436384.1">
    <property type="nucleotide sequence ID" value="NZ_SJPF01000006.1"/>
</dbReference>
<evidence type="ECO:0000256" key="6">
    <source>
        <dbReference type="ARBA" id="ARBA00022801"/>
    </source>
</evidence>
<comment type="catalytic activity">
    <reaction evidence="1 8">
        <text>Release of an N-terminal amino acid, Xaa-|-Yaa-, in which Xaa is preferably Leu, but may be other amino acids including Pro although not Arg or Lys, and Yaa may be Pro. Amino acid amides and methyl esters are also readily hydrolyzed, but rates on arylamides are exceedingly low.</text>
        <dbReference type="EC" id="3.4.11.1"/>
    </reaction>
</comment>
<dbReference type="Gene3D" id="3.40.220.10">
    <property type="entry name" value="Leucine Aminopeptidase, subunit E, domain 1"/>
    <property type="match status" value="1"/>
</dbReference>
<evidence type="ECO:0000256" key="4">
    <source>
        <dbReference type="ARBA" id="ARBA00022438"/>
    </source>
</evidence>
<dbReference type="SUPFAM" id="SSF53187">
    <property type="entry name" value="Zn-dependent exopeptidases"/>
    <property type="match status" value="1"/>
</dbReference>
<dbReference type="EC" id="3.4.11.1" evidence="8"/>
<gene>
    <name evidence="8 10" type="primary">pepA</name>
    <name evidence="10" type="ORF">Enr8_47510</name>
</gene>
<comment type="similarity">
    <text evidence="3 8">Belongs to the peptidase M17 family.</text>
</comment>
<evidence type="ECO:0000256" key="7">
    <source>
        <dbReference type="ARBA" id="ARBA00023211"/>
    </source>
</evidence>
<dbReference type="Pfam" id="PF00883">
    <property type="entry name" value="Peptidase_M17"/>
    <property type="match status" value="1"/>
</dbReference>
<keyword evidence="8" id="KW-0479">Metal-binding</keyword>
<accession>A0A5C5UUJ0</accession>
<dbReference type="AlphaFoldDB" id="A0A5C5UUJ0"/>
<evidence type="ECO:0000256" key="5">
    <source>
        <dbReference type="ARBA" id="ARBA00022670"/>
    </source>
</evidence>
<dbReference type="CDD" id="cd00433">
    <property type="entry name" value="Peptidase_M17"/>
    <property type="match status" value="1"/>
</dbReference>
<dbReference type="GO" id="GO:0030145">
    <property type="term" value="F:manganese ion binding"/>
    <property type="evidence" value="ECO:0007669"/>
    <property type="project" value="UniProtKB-UniRule"/>
</dbReference>
<dbReference type="GO" id="GO:0070006">
    <property type="term" value="F:metalloaminopeptidase activity"/>
    <property type="evidence" value="ECO:0007669"/>
    <property type="project" value="InterPro"/>
</dbReference>
<comment type="catalytic activity">
    <reaction evidence="2 8">
        <text>Release of an N-terminal amino acid, preferentially leucine, but not glutamic or aspartic acids.</text>
        <dbReference type="EC" id="3.4.11.10"/>
    </reaction>
</comment>
<dbReference type="InterPro" id="IPR011356">
    <property type="entry name" value="Leucine_aapep/pepB"/>
</dbReference>
<dbReference type="Proteomes" id="UP000318878">
    <property type="component" value="Unassembled WGS sequence"/>
</dbReference>
<feature type="active site" evidence="8">
    <location>
        <position position="338"/>
    </location>
</feature>
<keyword evidence="8" id="KW-0963">Cytoplasm</keyword>
<dbReference type="GO" id="GO:0006508">
    <property type="term" value="P:proteolysis"/>
    <property type="evidence" value="ECO:0007669"/>
    <property type="project" value="UniProtKB-KW"/>
</dbReference>
<protein>
    <recommendedName>
        <fullName evidence="8">Probable cytosol aminopeptidase</fullName>
        <ecNumber evidence="8">3.4.11.1</ecNumber>
    </recommendedName>
    <alternativeName>
        <fullName evidence="8">Leucine aminopeptidase</fullName>
        <shortName evidence="8">LAP</shortName>
        <ecNumber evidence="8">3.4.11.10</ecNumber>
    </alternativeName>
    <alternativeName>
        <fullName evidence="8">Leucyl aminopeptidase</fullName>
    </alternativeName>
</protein>
<dbReference type="InterPro" id="IPR023042">
    <property type="entry name" value="Peptidase_M17_leu_NH2_pept"/>
</dbReference>
<keyword evidence="4 8" id="KW-0031">Aminopeptidase</keyword>
<dbReference type="PANTHER" id="PTHR11963:SF23">
    <property type="entry name" value="CYTOSOL AMINOPEPTIDASE"/>
    <property type="match status" value="1"/>
</dbReference>
<dbReference type="EMBL" id="SJPF01000006">
    <property type="protein sequence ID" value="TWT30094.1"/>
    <property type="molecule type" value="Genomic_DNA"/>
</dbReference>
<dbReference type="PRINTS" id="PR00481">
    <property type="entry name" value="LAMNOPPTDASE"/>
</dbReference>
<feature type="binding site" evidence="8">
    <location>
        <position position="257"/>
    </location>
    <ligand>
        <name>Mn(2+)</name>
        <dbReference type="ChEBI" id="CHEBI:29035"/>
        <label>1</label>
    </ligand>
</feature>
<keyword evidence="7 8" id="KW-0464">Manganese</keyword>
<dbReference type="GO" id="GO:0005737">
    <property type="term" value="C:cytoplasm"/>
    <property type="evidence" value="ECO:0007669"/>
    <property type="project" value="UniProtKB-SubCell"/>
</dbReference>
<dbReference type="NCBIfam" id="NF002073">
    <property type="entry name" value="PRK00913.1-2"/>
    <property type="match status" value="1"/>
</dbReference>
<evidence type="ECO:0000256" key="3">
    <source>
        <dbReference type="ARBA" id="ARBA00009528"/>
    </source>
</evidence>
<feature type="binding site" evidence="8">
    <location>
        <position position="334"/>
    </location>
    <ligand>
        <name>Mn(2+)</name>
        <dbReference type="ChEBI" id="CHEBI:29035"/>
        <label>1</label>
    </ligand>
</feature>
<evidence type="ECO:0000313" key="11">
    <source>
        <dbReference type="Proteomes" id="UP000318878"/>
    </source>
</evidence>
<dbReference type="Gene3D" id="3.40.630.10">
    <property type="entry name" value="Zn peptidases"/>
    <property type="match status" value="1"/>
</dbReference>
<organism evidence="10 11">
    <name type="scientific">Blastopirellula retiformator</name>
    <dbReference type="NCBI Taxonomy" id="2527970"/>
    <lineage>
        <taxon>Bacteria</taxon>
        <taxon>Pseudomonadati</taxon>
        <taxon>Planctomycetota</taxon>
        <taxon>Planctomycetia</taxon>
        <taxon>Pirellulales</taxon>
        <taxon>Pirellulaceae</taxon>
        <taxon>Blastopirellula</taxon>
    </lineage>
</organism>
<sequence length="485" mass="51587">MMIQPTKQPVQEFDGDAIIVGAYSDGLSPTAEQLDPAISGAIDRLKAAGEITGKKYETTRILAPAGVPTIEVVVIGLGAKADLCAETVYGAAATAAKLVASKKRKKVGFFLDDFWPKDLSEQAIAGLCVGIQGQDLYRKEKALTTPDEIFWYGVDEETIEKGAAYGNAINLTRSLVNRHASDIYPATFAEEASVVAEDYNLSIEVWDKKKLEEERCGSLLAVSQASTREPRLVIIRYSGGKLGESPLALVGKGVTFDSGGLSLKPSDGMKAMKCDMAGAATVLGAVKAIAALKLPLNVVGLVGLVENMVSGDSYKLGDVLTARSGKTIEVLNTDAEGRLVLADVLNVALDEKPTRIIDLATLTGACVVALGLDTAGLMTNDEAMQDMIFDCSKRMGEPMWPLPMFPEFSEQIKSQVADIKNIGEGRWGGAITAAKFLEEFVEGTAWTHIDIAGPAFLEKGKPWMDGGASGFGVRTLVEVAKTLCK</sequence>
<evidence type="ECO:0000256" key="8">
    <source>
        <dbReference type="HAMAP-Rule" id="MF_00181"/>
    </source>
</evidence>
<dbReference type="Pfam" id="PF02789">
    <property type="entry name" value="Peptidase_M17_N"/>
    <property type="match status" value="1"/>
</dbReference>
<keyword evidence="11" id="KW-1185">Reference proteome</keyword>
<feature type="binding site" evidence="8">
    <location>
        <position position="336"/>
    </location>
    <ligand>
        <name>Mn(2+)</name>
        <dbReference type="ChEBI" id="CHEBI:29035"/>
        <label>1</label>
    </ligand>
</feature>
<comment type="cofactor">
    <cofactor evidence="8">
        <name>Mn(2+)</name>
        <dbReference type="ChEBI" id="CHEBI:29035"/>
    </cofactor>
    <text evidence="8">Binds 2 manganese ions per subunit.</text>
</comment>
<feature type="binding site" evidence="8">
    <location>
        <position position="275"/>
    </location>
    <ligand>
        <name>Mn(2+)</name>
        <dbReference type="ChEBI" id="CHEBI:29035"/>
        <label>2</label>
    </ligand>
</feature>
<dbReference type="PANTHER" id="PTHR11963">
    <property type="entry name" value="LEUCINE AMINOPEPTIDASE-RELATED"/>
    <property type="match status" value="1"/>
</dbReference>
<evidence type="ECO:0000256" key="2">
    <source>
        <dbReference type="ARBA" id="ARBA00000967"/>
    </source>
</evidence>
<dbReference type="InterPro" id="IPR000819">
    <property type="entry name" value="Peptidase_M17_C"/>
</dbReference>
<comment type="caution">
    <text evidence="10">The sequence shown here is derived from an EMBL/GenBank/DDBJ whole genome shotgun (WGS) entry which is preliminary data.</text>
</comment>
<dbReference type="EC" id="3.4.11.10" evidence="8"/>
<dbReference type="PROSITE" id="PS00631">
    <property type="entry name" value="CYTOSOL_AP"/>
    <property type="match status" value="1"/>
</dbReference>
<keyword evidence="6 8" id="KW-0378">Hydrolase</keyword>
<comment type="subcellular location">
    <subcellularLocation>
        <location evidence="8">Cytoplasm</location>
    </subcellularLocation>
</comment>
<feature type="active site" evidence="8">
    <location>
        <position position="264"/>
    </location>
</feature>